<dbReference type="CDD" id="cd02440">
    <property type="entry name" value="AdoMet_MTases"/>
    <property type="match status" value="1"/>
</dbReference>
<name>A0ABS6DE89_9ENTR</name>
<protein>
    <submittedName>
        <fullName evidence="3">Class I SAM-dependent methyltransferase</fullName>
    </submittedName>
</protein>
<keyword evidence="3" id="KW-0489">Methyltransferase</keyword>
<evidence type="ECO:0000259" key="2">
    <source>
        <dbReference type="SMART" id="SM00828"/>
    </source>
</evidence>
<evidence type="ECO:0000313" key="4">
    <source>
        <dbReference type="Proteomes" id="UP000686327"/>
    </source>
</evidence>
<reference evidence="4" key="2">
    <citation type="submission" date="2023-07" db="EMBL/GenBank/DDBJ databases">
        <title>Cedecea davisae an AmpC producer and its therapeutic implications.</title>
        <authorList>
            <person name="Notter J."/>
        </authorList>
    </citation>
    <scope>NUCLEOTIDE SEQUENCE [LARGE SCALE GENOMIC DNA]</scope>
    <source>
        <strain evidence="4">1</strain>
    </source>
</reference>
<dbReference type="InterPro" id="IPR020803">
    <property type="entry name" value="MeTfrase_dom"/>
</dbReference>
<dbReference type="GO" id="GO:0032259">
    <property type="term" value="P:methylation"/>
    <property type="evidence" value="ECO:0007669"/>
    <property type="project" value="UniProtKB-KW"/>
</dbReference>
<comment type="caution">
    <text evidence="3">The sequence shown here is derived from an EMBL/GenBank/DDBJ whole genome shotgun (WGS) entry which is preliminary data.</text>
</comment>
<evidence type="ECO:0000256" key="1">
    <source>
        <dbReference type="ARBA" id="ARBA00022679"/>
    </source>
</evidence>
<dbReference type="Pfam" id="PF13649">
    <property type="entry name" value="Methyltransf_25"/>
    <property type="match status" value="1"/>
</dbReference>
<organism evidence="3 4">
    <name type="scientific">Cedecea davisae</name>
    <dbReference type="NCBI Taxonomy" id="158484"/>
    <lineage>
        <taxon>Bacteria</taxon>
        <taxon>Pseudomonadati</taxon>
        <taxon>Pseudomonadota</taxon>
        <taxon>Gammaproteobacteria</taxon>
        <taxon>Enterobacterales</taxon>
        <taxon>Enterobacteriaceae</taxon>
        <taxon>Cedecea</taxon>
    </lineage>
</organism>
<dbReference type="EMBL" id="JAGRYU010000005">
    <property type="protein sequence ID" value="MBU4681105.1"/>
    <property type="molecule type" value="Genomic_DNA"/>
</dbReference>
<dbReference type="RefSeq" id="WP_216374668.1">
    <property type="nucleotide sequence ID" value="NZ_JAGRYT010000007.1"/>
</dbReference>
<keyword evidence="4" id="KW-1185">Reference proteome</keyword>
<dbReference type="SMART" id="SM00828">
    <property type="entry name" value="PKS_MT"/>
    <property type="match status" value="1"/>
</dbReference>
<keyword evidence="1" id="KW-0808">Transferase</keyword>
<dbReference type="PANTHER" id="PTHR42912">
    <property type="entry name" value="METHYLTRANSFERASE"/>
    <property type="match status" value="1"/>
</dbReference>
<dbReference type="InterPro" id="IPR050508">
    <property type="entry name" value="Methyltransf_Superfamily"/>
</dbReference>
<accession>A0ABS6DE89</accession>
<dbReference type="PANTHER" id="PTHR42912:SF93">
    <property type="entry name" value="N6-ADENOSINE-METHYLTRANSFERASE TMT1A"/>
    <property type="match status" value="1"/>
</dbReference>
<dbReference type="GO" id="GO:0008168">
    <property type="term" value="F:methyltransferase activity"/>
    <property type="evidence" value="ECO:0007669"/>
    <property type="project" value="UniProtKB-KW"/>
</dbReference>
<reference evidence="3 4" key="1">
    <citation type="submission" date="2021-04" db="EMBL/GenBank/DDBJ databases">
        <authorList>
            <person name="Seiffert S.N."/>
        </authorList>
    </citation>
    <scope>NUCLEOTIDE SEQUENCE [LARGE SCALE GENOMIC DNA]</scope>
    <source>
        <strain evidence="3 4">1</strain>
    </source>
</reference>
<sequence length="231" mass="26215">MNDTNDIFNAEFSRQYDVSNQRLKEISDNLHLLISLLLRDFPTDSRVLCVGVGTGTEIVRLAKEHPTWRFTGVDPSPDMLAVCAEKLKREGLIERCELIVGHVDDVQPQSKFDVALCLLVAHFIQHPRRGGLYQHIADRLKPNGQLIAAEIAGDMQDPTFNGQLKNWVALQQAFTQRPRDIEEVKAELNRRLLLLAPRRTEALFLDAGFASSMQFFQSLLIHAWQARKSAE</sequence>
<dbReference type="Proteomes" id="UP000686327">
    <property type="component" value="Unassembled WGS sequence"/>
</dbReference>
<evidence type="ECO:0000313" key="3">
    <source>
        <dbReference type="EMBL" id="MBU4681105.1"/>
    </source>
</evidence>
<proteinExistence type="predicted"/>
<feature type="domain" description="Polyketide synthase-like methyltransferase" evidence="2">
    <location>
        <begin position="23"/>
        <end position="229"/>
    </location>
</feature>
<gene>
    <name evidence="3" type="ORF">KC222_03650</name>
</gene>
<dbReference type="InterPro" id="IPR041698">
    <property type="entry name" value="Methyltransf_25"/>
</dbReference>